<evidence type="ECO:0000313" key="4">
    <source>
        <dbReference type="Proteomes" id="UP000613743"/>
    </source>
</evidence>
<dbReference type="PANTHER" id="PTHR44196">
    <property type="entry name" value="DEHYDROGENASE/REDUCTASE SDR FAMILY MEMBER 7B"/>
    <property type="match status" value="1"/>
</dbReference>
<dbReference type="InterPro" id="IPR036291">
    <property type="entry name" value="NAD(P)-bd_dom_sf"/>
</dbReference>
<accession>A0A917JKL8</accession>
<comment type="similarity">
    <text evidence="1">Belongs to the short-chain dehydrogenases/reductases (SDR) family.</text>
</comment>
<protein>
    <submittedName>
        <fullName evidence="3">Short-chain dehydrogenase</fullName>
    </submittedName>
</protein>
<comment type="caution">
    <text evidence="3">The sequence shown here is derived from an EMBL/GenBank/DDBJ whole genome shotgun (WGS) entry which is preliminary data.</text>
</comment>
<organism evidence="3 4">
    <name type="scientific">Shewanella gelidii</name>
    <dbReference type="NCBI Taxonomy" id="1642821"/>
    <lineage>
        <taxon>Bacteria</taxon>
        <taxon>Pseudomonadati</taxon>
        <taxon>Pseudomonadota</taxon>
        <taxon>Gammaproteobacteria</taxon>
        <taxon>Alteromonadales</taxon>
        <taxon>Shewanellaceae</taxon>
        <taxon>Shewanella</taxon>
    </lineage>
</organism>
<dbReference type="PANTHER" id="PTHR44196:SF3">
    <property type="entry name" value="SHORT CHAIN DEHYDROGENASE FAMILY PROTEIN"/>
    <property type="match status" value="1"/>
</dbReference>
<evidence type="ECO:0000256" key="2">
    <source>
        <dbReference type="ARBA" id="ARBA00023002"/>
    </source>
</evidence>
<dbReference type="EMBL" id="BMPZ01000002">
    <property type="protein sequence ID" value="GGI74579.1"/>
    <property type="molecule type" value="Genomic_DNA"/>
</dbReference>
<keyword evidence="4" id="KW-1185">Reference proteome</keyword>
<dbReference type="GO" id="GO:0016020">
    <property type="term" value="C:membrane"/>
    <property type="evidence" value="ECO:0007669"/>
    <property type="project" value="TreeGrafter"/>
</dbReference>
<dbReference type="Proteomes" id="UP000613743">
    <property type="component" value="Unassembled WGS sequence"/>
</dbReference>
<name>A0A917JKL8_9GAMM</name>
<dbReference type="RefSeq" id="WP_188919166.1">
    <property type="nucleotide sequence ID" value="NZ_BMPZ01000002.1"/>
</dbReference>
<keyword evidence="2" id="KW-0560">Oxidoreductase</keyword>
<reference evidence="3" key="1">
    <citation type="journal article" date="2014" name="Int. J. Syst. Evol. Microbiol.">
        <title>Complete genome sequence of Corynebacterium casei LMG S-19264T (=DSM 44701T), isolated from a smear-ripened cheese.</title>
        <authorList>
            <consortium name="US DOE Joint Genome Institute (JGI-PGF)"/>
            <person name="Walter F."/>
            <person name="Albersmeier A."/>
            <person name="Kalinowski J."/>
            <person name="Ruckert C."/>
        </authorList>
    </citation>
    <scope>NUCLEOTIDE SEQUENCE</scope>
    <source>
        <strain evidence="3">JCM 30804</strain>
    </source>
</reference>
<dbReference type="AlphaFoldDB" id="A0A917JKL8"/>
<dbReference type="SUPFAM" id="SSF51735">
    <property type="entry name" value="NAD(P)-binding Rossmann-fold domains"/>
    <property type="match status" value="1"/>
</dbReference>
<evidence type="ECO:0000256" key="1">
    <source>
        <dbReference type="ARBA" id="ARBA00006484"/>
    </source>
</evidence>
<reference evidence="3" key="2">
    <citation type="submission" date="2020-09" db="EMBL/GenBank/DDBJ databases">
        <authorList>
            <person name="Sun Q."/>
            <person name="Ohkuma M."/>
        </authorList>
    </citation>
    <scope>NUCLEOTIDE SEQUENCE</scope>
    <source>
        <strain evidence="3">JCM 30804</strain>
    </source>
</reference>
<dbReference type="InterPro" id="IPR002347">
    <property type="entry name" value="SDR_fam"/>
</dbReference>
<proteinExistence type="inferred from homology"/>
<dbReference type="GO" id="GO:0016491">
    <property type="term" value="F:oxidoreductase activity"/>
    <property type="evidence" value="ECO:0007669"/>
    <property type="project" value="UniProtKB-KW"/>
</dbReference>
<dbReference type="Gene3D" id="3.40.50.720">
    <property type="entry name" value="NAD(P)-binding Rossmann-like Domain"/>
    <property type="match status" value="1"/>
</dbReference>
<sequence length="250" mass="27643">MPIATAFIVGASSQLSQEMARQLSAQGVELALFAQNSDDLTPFIEQLPSAAHAFELSIDQPQQTVQQLETAWQQLGGAHLVVINTGFNQYHPDLPWQLDQAIIQVNVQGFAAIANTCFKLLCEQGYGQLAAINSIAGMRGGSSVSFHASKAFSANYLEGLSMHAQRLKLPITMTDIQLGLLDKAAMQQSRLWSAPIPKVAKQILVGLQKGKRRLYVTKRWRIIAWLAKLLPEYIYNTRHWKSKTAAKKEG</sequence>
<dbReference type="Pfam" id="PF00106">
    <property type="entry name" value="adh_short"/>
    <property type="match status" value="1"/>
</dbReference>
<gene>
    <name evidence="3" type="ORF">GCM10009332_10030</name>
</gene>
<evidence type="ECO:0000313" key="3">
    <source>
        <dbReference type="EMBL" id="GGI74579.1"/>
    </source>
</evidence>